<dbReference type="Ensembl" id="ENSAMXT00005049618.1">
    <property type="protein sequence ID" value="ENSAMXP00005045660.1"/>
    <property type="gene ID" value="ENSAMXG00005021097.1"/>
</dbReference>
<keyword evidence="4 6" id="KW-1133">Transmembrane helix</keyword>
<dbReference type="PANTHER" id="PTHR23320">
    <property type="entry name" value="MEMBRANE-SPANNING 4-DOMAINS SUBFAMILY A MS4A -RELATED"/>
    <property type="match status" value="1"/>
</dbReference>
<dbReference type="Pfam" id="PF04103">
    <property type="entry name" value="CD20"/>
    <property type="match status" value="1"/>
</dbReference>
<reference evidence="7" key="1">
    <citation type="submission" date="2025-08" db="UniProtKB">
        <authorList>
            <consortium name="Ensembl"/>
        </authorList>
    </citation>
    <scope>IDENTIFICATION</scope>
</reference>
<dbReference type="AlphaFoldDB" id="A0A8B9L3T2"/>
<dbReference type="PANTHER" id="PTHR23320:SF128">
    <property type="entry name" value="MEMBRANE-SPANNING 4-DOMAINS SUBFAMILY A MEMBER 4A"/>
    <property type="match status" value="1"/>
</dbReference>
<organism evidence="7 8">
    <name type="scientific">Astyanax mexicanus</name>
    <name type="common">Blind cave fish</name>
    <name type="synonym">Astyanax fasciatus mexicanus</name>
    <dbReference type="NCBI Taxonomy" id="7994"/>
    <lineage>
        <taxon>Eukaryota</taxon>
        <taxon>Metazoa</taxon>
        <taxon>Chordata</taxon>
        <taxon>Craniata</taxon>
        <taxon>Vertebrata</taxon>
        <taxon>Euteleostomi</taxon>
        <taxon>Actinopterygii</taxon>
        <taxon>Neopterygii</taxon>
        <taxon>Teleostei</taxon>
        <taxon>Ostariophysi</taxon>
        <taxon>Characiformes</taxon>
        <taxon>Characoidei</taxon>
        <taxon>Acestrorhamphidae</taxon>
        <taxon>Acestrorhamphinae</taxon>
        <taxon>Astyanax</taxon>
    </lineage>
</organism>
<feature type="transmembrane region" description="Helical" evidence="6">
    <location>
        <begin position="106"/>
        <end position="127"/>
    </location>
</feature>
<protein>
    <submittedName>
        <fullName evidence="7">Membrane-spanning 4-domains subfamily A member 4A-like</fullName>
    </submittedName>
</protein>
<evidence type="ECO:0000256" key="1">
    <source>
        <dbReference type="ARBA" id="ARBA00004141"/>
    </source>
</evidence>
<evidence type="ECO:0000256" key="5">
    <source>
        <dbReference type="ARBA" id="ARBA00023136"/>
    </source>
</evidence>
<proteinExistence type="inferred from homology"/>
<evidence type="ECO:0000256" key="4">
    <source>
        <dbReference type="ARBA" id="ARBA00022989"/>
    </source>
</evidence>
<feature type="transmembrane region" description="Helical" evidence="6">
    <location>
        <begin position="63"/>
        <end position="86"/>
    </location>
</feature>
<dbReference type="InterPro" id="IPR030417">
    <property type="entry name" value="MS4A"/>
</dbReference>
<evidence type="ECO:0000313" key="7">
    <source>
        <dbReference type="Ensembl" id="ENSAMXP00005045660.1"/>
    </source>
</evidence>
<dbReference type="InterPro" id="IPR007237">
    <property type="entry name" value="CD20-like"/>
</dbReference>
<evidence type="ECO:0000256" key="6">
    <source>
        <dbReference type="SAM" id="Phobius"/>
    </source>
</evidence>
<keyword evidence="5 6" id="KW-0472">Membrane</keyword>
<dbReference type="Proteomes" id="UP000694621">
    <property type="component" value="Unplaced"/>
</dbReference>
<keyword evidence="3 6" id="KW-0812">Transmembrane</keyword>
<comment type="similarity">
    <text evidence="2">Belongs to the MS4A family.</text>
</comment>
<accession>A0A8B9L3T2</accession>
<feature type="transmembrane region" description="Helical" evidence="6">
    <location>
        <begin position="34"/>
        <end position="56"/>
    </location>
</feature>
<name>A0A8B9L3T2_ASTMX</name>
<evidence type="ECO:0000256" key="3">
    <source>
        <dbReference type="ARBA" id="ARBA00022692"/>
    </source>
</evidence>
<evidence type="ECO:0000313" key="8">
    <source>
        <dbReference type="Proteomes" id="UP000694621"/>
    </source>
</evidence>
<sequence length="181" mass="19561">INNSQVTLEVQGEGINKMSTVPFHFKHIVARCHLSQIISVVEIMIGVFTIASGIAVSQGESTFLYSGIAFWGSLIYISAGSLTVLAENKLHPCVVKGSLVMNVFSAVAAGIAIIVMVVDIAIANPCYRYYYYSRPNEDLCVSCLTNLSVLEFIISICTSAFACKATCCNDPVSDRISSYIL</sequence>
<comment type="subcellular location">
    <subcellularLocation>
        <location evidence="1">Membrane</location>
        <topology evidence="1">Multi-pass membrane protein</topology>
    </subcellularLocation>
</comment>
<evidence type="ECO:0000256" key="2">
    <source>
        <dbReference type="ARBA" id="ARBA00009565"/>
    </source>
</evidence>
<dbReference type="GO" id="GO:0016020">
    <property type="term" value="C:membrane"/>
    <property type="evidence" value="ECO:0007669"/>
    <property type="project" value="UniProtKB-SubCell"/>
</dbReference>